<dbReference type="EMBL" id="JAHFXS010003248">
    <property type="protein sequence ID" value="KAG9968998.1"/>
    <property type="molecule type" value="Genomic_DNA"/>
</dbReference>
<dbReference type="InterPro" id="IPR038239">
    <property type="entry name" value="Clp1_N_sf"/>
</dbReference>
<gene>
    <name evidence="8" type="ORF">KCU98_g15377</name>
    <name evidence="9" type="ORF">KCU98_g6016</name>
</gene>
<dbReference type="GO" id="GO:0051731">
    <property type="term" value="F:polynucleotide 5'-hydroxyl-kinase activity"/>
    <property type="evidence" value="ECO:0007669"/>
    <property type="project" value="InterPro"/>
</dbReference>
<reference evidence="8" key="1">
    <citation type="journal article" date="2021" name="J Fungi (Basel)">
        <title>Virulence traits and population genomics of the black yeast Aureobasidium melanogenum.</title>
        <authorList>
            <person name="Cernosa A."/>
            <person name="Sun X."/>
            <person name="Gostincar C."/>
            <person name="Fang C."/>
            <person name="Gunde-Cimerman N."/>
            <person name="Song Z."/>
        </authorList>
    </citation>
    <scope>NUCLEOTIDE SEQUENCE</scope>
    <source>
        <strain evidence="8">EXF-9298</strain>
    </source>
</reference>
<dbReference type="GO" id="GO:0005634">
    <property type="term" value="C:nucleus"/>
    <property type="evidence" value="ECO:0007669"/>
    <property type="project" value="UniProtKB-SubCell"/>
</dbReference>
<dbReference type="InterPro" id="IPR032324">
    <property type="entry name" value="Clp1_N"/>
</dbReference>
<evidence type="ECO:0000256" key="1">
    <source>
        <dbReference type="ARBA" id="ARBA00004123"/>
    </source>
</evidence>
<sequence>MSLLPGLSLSAPSTATPQPDAASHAPPRTEELPARSELRFEVAFAKSYRIRLVRGTAEIFGSELAPSTTYTFSGTKGAVFTWHGCTLELQGEVDS</sequence>
<keyword evidence="2" id="KW-0507">mRNA processing</keyword>
<dbReference type="Proteomes" id="UP000729357">
    <property type="component" value="Unassembled WGS sequence"/>
</dbReference>
<keyword evidence="5" id="KW-0539">Nucleus</keyword>
<dbReference type="AlphaFoldDB" id="A0A9P8JND9"/>
<keyword evidence="10" id="KW-1185">Reference proteome</keyword>
<keyword evidence="3" id="KW-0547">Nucleotide-binding</keyword>
<dbReference type="Gene3D" id="2.60.120.1030">
    <property type="entry name" value="Clp1, DNA binding domain"/>
    <property type="match status" value="1"/>
</dbReference>
<organism evidence="8 10">
    <name type="scientific">Aureobasidium melanogenum</name>
    <name type="common">Aureobasidium pullulans var. melanogenum</name>
    <dbReference type="NCBI Taxonomy" id="46634"/>
    <lineage>
        <taxon>Eukaryota</taxon>
        <taxon>Fungi</taxon>
        <taxon>Dikarya</taxon>
        <taxon>Ascomycota</taxon>
        <taxon>Pezizomycotina</taxon>
        <taxon>Dothideomycetes</taxon>
        <taxon>Dothideomycetidae</taxon>
        <taxon>Dothideales</taxon>
        <taxon>Saccotheciaceae</taxon>
        <taxon>Aureobasidium</taxon>
    </lineage>
</organism>
<name>A0A9P8JND9_AURME</name>
<evidence type="ECO:0000256" key="6">
    <source>
        <dbReference type="SAM" id="MobiDB-lite"/>
    </source>
</evidence>
<dbReference type="Pfam" id="PF16573">
    <property type="entry name" value="CLP1_N"/>
    <property type="match status" value="1"/>
</dbReference>
<evidence type="ECO:0000259" key="7">
    <source>
        <dbReference type="Pfam" id="PF16573"/>
    </source>
</evidence>
<comment type="subcellular location">
    <subcellularLocation>
        <location evidence="1">Nucleus</location>
    </subcellularLocation>
</comment>
<dbReference type="GO" id="GO:0005524">
    <property type="term" value="F:ATP binding"/>
    <property type="evidence" value="ECO:0007669"/>
    <property type="project" value="UniProtKB-KW"/>
</dbReference>
<dbReference type="InterPro" id="IPR045116">
    <property type="entry name" value="Clp1/Grc3"/>
</dbReference>
<dbReference type="GO" id="GO:0006388">
    <property type="term" value="P:tRNA splicing, via endonucleolytic cleavage and ligation"/>
    <property type="evidence" value="ECO:0007669"/>
    <property type="project" value="TreeGrafter"/>
</dbReference>
<comment type="caution">
    <text evidence="8">The sequence shown here is derived from an EMBL/GenBank/DDBJ whole genome shotgun (WGS) entry which is preliminary data.</text>
</comment>
<dbReference type="GO" id="GO:0006397">
    <property type="term" value="P:mRNA processing"/>
    <property type="evidence" value="ECO:0007669"/>
    <property type="project" value="UniProtKB-KW"/>
</dbReference>
<feature type="domain" description="Clp1 N-terminal" evidence="7">
    <location>
        <begin position="31"/>
        <end position="93"/>
    </location>
</feature>
<keyword evidence="4" id="KW-0067">ATP-binding</keyword>
<accession>A0A9P8JND9</accession>
<evidence type="ECO:0000313" key="8">
    <source>
        <dbReference type="EMBL" id="KAG9968998.1"/>
    </source>
</evidence>
<protein>
    <recommendedName>
        <fullName evidence="7">Clp1 N-terminal domain-containing protein</fullName>
    </recommendedName>
</protein>
<reference evidence="8" key="2">
    <citation type="submission" date="2021-08" db="EMBL/GenBank/DDBJ databases">
        <authorList>
            <person name="Gostincar C."/>
            <person name="Sun X."/>
            <person name="Song Z."/>
            <person name="Gunde-Cimerman N."/>
        </authorList>
    </citation>
    <scope>NUCLEOTIDE SEQUENCE</scope>
    <source>
        <strain evidence="8">EXF-9298</strain>
    </source>
</reference>
<evidence type="ECO:0000256" key="3">
    <source>
        <dbReference type="ARBA" id="ARBA00022741"/>
    </source>
</evidence>
<dbReference type="EMBL" id="JAHFXS010000588">
    <property type="protein sequence ID" value="KAG9983533.1"/>
    <property type="molecule type" value="Genomic_DNA"/>
</dbReference>
<feature type="compositionally biased region" description="Low complexity" evidence="6">
    <location>
        <begin position="1"/>
        <end position="13"/>
    </location>
</feature>
<evidence type="ECO:0000313" key="10">
    <source>
        <dbReference type="Proteomes" id="UP000729357"/>
    </source>
</evidence>
<dbReference type="FunFam" id="2.60.120.1030:FF:000001">
    <property type="entry name" value="Protein CLP1 homolog 5"/>
    <property type="match status" value="1"/>
</dbReference>
<evidence type="ECO:0000256" key="2">
    <source>
        <dbReference type="ARBA" id="ARBA00022664"/>
    </source>
</evidence>
<evidence type="ECO:0000256" key="5">
    <source>
        <dbReference type="ARBA" id="ARBA00023242"/>
    </source>
</evidence>
<dbReference type="PANTHER" id="PTHR12755:SF6">
    <property type="entry name" value="POLYRIBONUCLEOTIDE 5'-HYDROXYL-KINASE CLP1"/>
    <property type="match status" value="1"/>
</dbReference>
<feature type="region of interest" description="Disordered" evidence="6">
    <location>
        <begin position="1"/>
        <end position="33"/>
    </location>
</feature>
<feature type="non-terminal residue" evidence="8">
    <location>
        <position position="95"/>
    </location>
</feature>
<dbReference type="PANTHER" id="PTHR12755">
    <property type="entry name" value="CLEAVAGE/POLYADENYLATION FACTOR IA SUBUNIT CLP1P"/>
    <property type="match status" value="1"/>
</dbReference>
<evidence type="ECO:0000313" key="9">
    <source>
        <dbReference type="EMBL" id="KAG9983533.1"/>
    </source>
</evidence>
<proteinExistence type="predicted"/>
<evidence type="ECO:0000256" key="4">
    <source>
        <dbReference type="ARBA" id="ARBA00022840"/>
    </source>
</evidence>